<accession>A5BCH9</accession>
<evidence type="ECO:0000313" key="2">
    <source>
        <dbReference type="EMBL" id="CAN65482.1"/>
    </source>
</evidence>
<feature type="compositionally biased region" description="Low complexity" evidence="1">
    <location>
        <begin position="167"/>
        <end position="176"/>
    </location>
</feature>
<feature type="compositionally biased region" description="Low complexity" evidence="1">
    <location>
        <begin position="439"/>
        <end position="450"/>
    </location>
</feature>
<organism evidence="2">
    <name type="scientific">Vitis vinifera</name>
    <name type="common">Grape</name>
    <dbReference type="NCBI Taxonomy" id="29760"/>
    <lineage>
        <taxon>Eukaryota</taxon>
        <taxon>Viridiplantae</taxon>
        <taxon>Streptophyta</taxon>
        <taxon>Embryophyta</taxon>
        <taxon>Tracheophyta</taxon>
        <taxon>Spermatophyta</taxon>
        <taxon>Magnoliopsida</taxon>
        <taxon>eudicotyledons</taxon>
        <taxon>Gunneridae</taxon>
        <taxon>Pentapetalae</taxon>
        <taxon>rosids</taxon>
        <taxon>Vitales</taxon>
        <taxon>Vitaceae</taxon>
        <taxon>Viteae</taxon>
        <taxon>Vitis</taxon>
    </lineage>
</organism>
<feature type="region of interest" description="Disordered" evidence="1">
    <location>
        <begin position="424"/>
        <end position="459"/>
    </location>
</feature>
<feature type="compositionally biased region" description="Pro residues" evidence="1">
    <location>
        <begin position="156"/>
        <end position="166"/>
    </location>
</feature>
<feature type="region of interest" description="Disordered" evidence="1">
    <location>
        <begin position="127"/>
        <end position="188"/>
    </location>
</feature>
<feature type="compositionally biased region" description="Low complexity" evidence="1">
    <location>
        <begin position="352"/>
        <end position="363"/>
    </location>
</feature>
<protein>
    <submittedName>
        <fullName evidence="2">Uncharacterized protein</fullName>
    </submittedName>
</protein>
<proteinExistence type="predicted"/>
<reference evidence="2" key="1">
    <citation type="journal article" date="2007" name="PLoS ONE">
        <title>The first genome sequence of an elite grapevine cultivar (Pinot noir Vitis vinifera L.): coping with a highly heterozygous genome.</title>
        <authorList>
            <person name="Velasco R."/>
            <person name="Zharkikh A."/>
            <person name="Troggio M."/>
            <person name="Cartwright D.A."/>
            <person name="Cestaro A."/>
            <person name="Pruss D."/>
            <person name="Pindo M."/>
            <person name="FitzGerald L.M."/>
            <person name="Vezzulli S."/>
            <person name="Reid J."/>
            <person name="Malacarne G."/>
            <person name="Iliev D."/>
            <person name="Coppola G."/>
            <person name="Wardell B."/>
            <person name="Micheletti D."/>
            <person name="Macalma T."/>
            <person name="Facci M."/>
            <person name="Mitchell J.T."/>
            <person name="Perazzolli M."/>
            <person name="Eldredge G."/>
            <person name="Gatto P."/>
            <person name="Oyzerski R."/>
            <person name="Moretto M."/>
            <person name="Gutin N."/>
            <person name="Stefanini M."/>
            <person name="Chen Y."/>
            <person name="Segala C."/>
            <person name="Davenport C."/>
            <person name="Dematte L."/>
            <person name="Mraz A."/>
            <person name="Battilana J."/>
            <person name="Stormo K."/>
            <person name="Costa F."/>
            <person name="Tao Q."/>
            <person name="Si-Ammour A."/>
            <person name="Harkins T."/>
            <person name="Lackey A."/>
            <person name="Perbost C."/>
            <person name="Taillon B."/>
            <person name="Stella A."/>
            <person name="Solovyev V."/>
            <person name="Fawcett J.A."/>
            <person name="Sterck L."/>
            <person name="Vandepoele K."/>
            <person name="Grando S.M."/>
            <person name="Toppo S."/>
            <person name="Moser C."/>
            <person name="Lanchbury J."/>
            <person name="Bogden R."/>
            <person name="Skolnick M."/>
            <person name="Sgaramella V."/>
            <person name="Bhatnagar S.K."/>
            <person name="Fontana P."/>
            <person name="Gutin A."/>
            <person name="Van de Peer Y."/>
            <person name="Salamini F."/>
            <person name="Viola R."/>
        </authorList>
    </citation>
    <scope>NUCLEOTIDE SEQUENCE</scope>
</reference>
<dbReference type="EMBL" id="AM454560">
    <property type="protein sequence ID" value="CAN65482.1"/>
    <property type="molecule type" value="Genomic_DNA"/>
</dbReference>
<gene>
    <name evidence="2" type="ORF">VITISV_038857</name>
</gene>
<sequence length="459" mass="51323">MRWPAKIVSLCENPLLLPNRPSSAKLKMTFNVPLFFINTGHLSCERVSERENAIVTVCSSPCPSPTTREPPVISSDHHFRPNFVSPIWREPEEPNLHLLPAANESRERRLFEAPPLNLRCQKLLHLRRSPSGGRPLQKRARVESSEPIDLMEQSPAPSPEPSPAPSSAPSSEPPAELQEHQPPLSEPQIPSGIALEVLIRHPMLTQSPIEGNLDCRARPFHSELCFDTATFQLRSELADSFRLLRKYHMEHLLAPRDFFYPRVAMDFYQSMTTKQILEHLGYPSDPQLERKRICREVFTLDKWTNMTAYRVEQPGRPQPVEIPAAKRTSPRHIPEGIPIASPTISRAPPVTPASSEPSTSAEPRMAIPISEYRELCRSLQTLTASQSSLSQEMAAIRACQEQMLTTQAHHTAILRQLQHHLGLPSAAEHPTPTTAVPHSQATEPQAPPEAATEEAEPSA</sequence>
<feature type="region of interest" description="Disordered" evidence="1">
    <location>
        <begin position="316"/>
        <end position="364"/>
    </location>
</feature>
<evidence type="ECO:0000256" key="1">
    <source>
        <dbReference type="SAM" id="MobiDB-lite"/>
    </source>
</evidence>
<dbReference type="AlphaFoldDB" id="A5BCH9"/>
<name>A5BCH9_VITVI</name>